<dbReference type="InterPro" id="IPR018392">
    <property type="entry name" value="LysM"/>
</dbReference>
<feature type="region of interest" description="Disordered" evidence="1">
    <location>
        <begin position="407"/>
        <end position="445"/>
    </location>
</feature>
<dbReference type="Pfam" id="PF01476">
    <property type="entry name" value="LysM"/>
    <property type="match status" value="1"/>
</dbReference>
<dbReference type="SMART" id="SM00257">
    <property type="entry name" value="LysM"/>
    <property type="match status" value="1"/>
</dbReference>
<dbReference type="SUPFAM" id="SSF54106">
    <property type="entry name" value="LysM domain"/>
    <property type="match status" value="1"/>
</dbReference>
<sequence>MNRTLGDMLRNFAGRNPNTWDTHLTAAEFAINNAVNRSTGKSPFFLNYGFHPALPVWRDLEVTVPAAKAFVRSFASRMAEAKSCLEAAQQRAADYYNRYKKDVTFVPDQLVLLNTKNLRKRAEGPKKLLPRWIGPYPVVRMVASASFDEPEYDGFLIKPIHAEASGREVDDGQGFKLTAASDTGPEYFTMATDVMQSLNGMGVDAKQVKSTGSQGWLAVPAPALSSLQQAKLRYSSDGNGSSSTDGGGGGGPPGIIDPDANGRGVPGPSWNSIAAAMQQISARAAWDITRGSKREQGARITSNSWVTPGKSDTLEDEIRISQNAGHLFIAAAAPDAQRRYTATKGDTLASVAAKLGVSARQLADANPNLDPNPNALLAGSVVLAVGSGSGGAQGVYEFVDGSTLLTDSATGPSPSAAGPSATPPPSTGGGGTMPRPPPAGGSAGGRLRPLRGAVLASLWAAVAAALCCCCKPFLLHTA</sequence>
<organism evidence="4 5">
    <name type="scientific">Gonium pectorale</name>
    <name type="common">Green alga</name>
    <dbReference type="NCBI Taxonomy" id="33097"/>
    <lineage>
        <taxon>Eukaryota</taxon>
        <taxon>Viridiplantae</taxon>
        <taxon>Chlorophyta</taxon>
        <taxon>core chlorophytes</taxon>
        <taxon>Chlorophyceae</taxon>
        <taxon>CS clade</taxon>
        <taxon>Chlamydomonadales</taxon>
        <taxon>Volvocaceae</taxon>
        <taxon>Gonium</taxon>
    </lineage>
</organism>
<evidence type="ECO:0000256" key="2">
    <source>
        <dbReference type="SAM" id="Phobius"/>
    </source>
</evidence>
<protein>
    <recommendedName>
        <fullName evidence="3">LysM domain-containing protein</fullName>
    </recommendedName>
</protein>
<dbReference type="AlphaFoldDB" id="A0A150FXQ0"/>
<accession>A0A150FXQ0</accession>
<evidence type="ECO:0000256" key="1">
    <source>
        <dbReference type="SAM" id="MobiDB-lite"/>
    </source>
</evidence>
<dbReference type="Gene3D" id="3.30.420.10">
    <property type="entry name" value="Ribonuclease H-like superfamily/Ribonuclease H"/>
    <property type="match status" value="1"/>
</dbReference>
<name>A0A150FXQ0_GONPE</name>
<feature type="compositionally biased region" description="Low complexity" evidence="1">
    <location>
        <begin position="407"/>
        <end position="420"/>
    </location>
</feature>
<dbReference type="InterPro" id="IPR012337">
    <property type="entry name" value="RNaseH-like_sf"/>
</dbReference>
<feature type="transmembrane region" description="Helical" evidence="2">
    <location>
        <begin position="453"/>
        <end position="474"/>
    </location>
</feature>
<keyword evidence="2" id="KW-1133">Transmembrane helix</keyword>
<dbReference type="Gene3D" id="3.10.350.10">
    <property type="entry name" value="LysM domain"/>
    <property type="match status" value="1"/>
</dbReference>
<comment type="caution">
    <text evidence="4">The sequence shown here is derived from an EMBL/GenBank/DDBJ whole genome shotgun (WGS) entry which is preliminary data.</text>
</comment>
<dbReference type="Proteomes" id="UP000075714">
    <property type="component" value="Unassembled WGS sequence"/>
</dbReference>
<dbReference type="GO" id="GO:0003676">
    <property type="term" value="F:nucleic acid binding"/>
    <property type="evidence" value="ECO:0007669"/>
    <property type="project" value="InterPro"/>
</dbReference>
<dbReference type="SUPFAM" id="SSF53098">
    <property type="entry name" value="Ribonuclease H-like"/>
    <property type="match status" value="1"/>
</dbReference>
<dbReference type="InterPro" id="IPR036397">
    <property type="entry name" value="RNaseH_sf"/>
</dbReference>
<dbReference type="PROSITE" id="PS51782">
    <property type="entry name" value="LYSM"/>
    <property type="match status" value="1"/>
</dbReference>
<feature type="region of interest" description="Disordered" evidence="1">
    <location>
        <begin position="292"/>
        <end position="311"/>
    </location>
</feature>
<dbReference type="InterPro" id="IPR052160">
    <property type="entry name" value="Gypsy_RT_Integrase-like"/>
</dbReference>
<gene>
    <name evidence="4" type="ORF">GPECTOR_153g65</name>
</gene>
<feature type="domain" description="LysM" evidence="3">
    <location>
        <begin position="338"/>
        <end position="384"/>
    </location>
</feature>
<feature type="region of interest" description="Disordered" evidence="1">
    <location>
        <begin position="232"/>
        <end position="268"/>
    </location>
</feature>
<dbReference type="OrthoDB" id="545631at2759"/>
<keyword evidence="2" id="KW-0812">Transmembrane</keyword>
<dbReference type="PANTHER" id="PTHR47266">
    <property type="entry name" value="ENDONUCLEASE-RELATED"/>
    <property type="match status" value="1"/>
</dbReference>
<evidence type="ECO:0000259" key="3">
    <source>
        <dbReference type="PROSITE" id="PS51782"/>
    </source>
</evidence>
<dbReference type="EMBL" id="LSYV01000153">
    <property type="protein sequence ID" value="KXZ42392.1"/>
    <property type="molecule type" value="Genomic_DNA"/>
</dbReference>
<proteinExistence type="predicted"/>
<keyword evidence="5" id="KW-1185">Reference proteome</keyword>
<keyword evidence="2" id="KW-0472">Membrane</keyword>
<feature type="compositionally biased region" description="Low complexity" evidence="1">
    <location>
        <begin position="235"/>
        <end position="244"/>
    </location>
</feature>
<reference evidence="5" key="1">
    <citation type="journal article" date="2016" name="Nat. Commun.">
        <title>The Gonium pectorale genome demonstrates co-option of cell cycle regulation during the evolution of multicellularity.</title>
        <authorList>
            <person name="Hanschen E.R."/>
            <person name="Marriage T.N."/>
            <person name="Ferris P.J."/>
            <person name="Hamaji T."/>
            <person name="Toyoda A."/>
            <person name="Fujiyama A."/>
            <person name="Neme R."/>
            <person name="Noguchi H."/>
            <person name="Minakuchi Y."/>
            <person name="Suzuki M."/>
            <person name="Kawai-Toyooka H."/>
            <person name="Smith D.R."/>
            <person name="Sparks H."/>
            <person name="Anderson J."/>
            <person name="Bakaric R."/>
            <person name="Luria V."/>
            <person name="Karger A."/>
            <person name="Kirschner M.W."/>
            <person name="Durand P.M."/>
            <person name="Michod R.E."/>
            <person name="Nozaki H."/>
            <person name="Olson B.J."/>
        </authorList>
    </citation>
    <scope>NUCLEOTIDE SEQUENCE [LARGE SCALE GENOMIC DNA]</scope>
    <source>
        <strain evidence="5">NIES-2863</strain>
    </source>
</reference>
<dbReference type="STRING" id="33097.A0A150FXQ0"/>
<evidence type="ECO:0000313" key="5">
    <source>
        <dbReference type="Proteomes" id="UP000075714"/>
    </source>
</evidence>
<evidence type="ECO:0000313" key="4">
    <source>
        <dbReference type="EMBL" id="KXZ42392.1"/>
    </source>
</evidence>
<dbReference type="InterPro" id="IPR036779">
    <property type="entry name" value="LysM_dom_sf"/>
</dbReference>
<dbReference type="CDD" id="cd00118">
    <property type="entry name" value="LysM"/>
    <property type="match status" value="1"/>
</dbReference>